<name>A0A382TDX0_9ZZZZ</name>
<organism evidence="1">
    <name type="scientific">marine metagenome</name>
    <dbReference type="NCBI Taxonomy" id="408172"/>
    <lineage>
        <taxon>unclassified sequences</taxon>
        <taxon>metagenomes</taxon>
        <taxon>ecological metagenomes</taxon>
    </lineage>
</organism>
<feature type="non-terminal residue" evidence="1">
    <location>
        <position position="102"/>
    </location>
</feature>
<dbReference type="AlphaFoldDB" id="A0A382TDX0"/>
<sequence length="102" mass="12620">MKNNTHEKNMKDRILFWVDVSLIQFGVAKILQEKIDSDFYVIYDLNHHLKKSFMQQNLVNFKKEWYFWDNIGKTKEPNIEYLKQIEKKYKINLWKIAYTERN</sequence>
<reference evidence="1" key="1">
    <citation type="submission" date="2018-05" db="EMBL/GenBank/DDBJ databases">
        <authorList>
            <person name="Lanie J.A."/>
            <person name="Ng W.-L."/>
            <person name="Kazmierczak K.M."/>
            <person name="Andrzejewski T.M."/>
            <person name="Davidsen T.M."/>
            <person name="Wayne K.J."/>
            <person name="Tettelin H."/>
            <person name="Glass J.I."/>
            <person name="Rusch D."/>
            <person name="Podicherti R."/>
            <person name="Tsui H.-C.T."/>
            <person name="Winkler M.E."/>
        </authorList>
    </citation>
    <scope>NUCLEOTIDE SEQUENCE</scope>
</reference>
<proteinExistence type="predicted"/>
<protein>
    <submittedName>
        <fullName evidence="1">Uncharacterized protein</fullName>
    </submittedName>
</protein>
<evidence type="ECO:0000313" key="1">
    <source>
        <dbReference type="EMBL" id="SVD20213.1"/>
    </source>
</evidence>
<accession>A0A382TDX0</accession>
<dbReference type="EMBL" id="UINC01135825">
    <property type="protein sequence ID" value="SVD20213.1"/>
    <property type="molecule type" value="Genomic_DNA"/>
</dbReference>
<gene>
    <name evidence="1" type="ORF">METZ01_LOCUS373067</name>
</gene>